<dbReference type="EMBL" id="JARK01001339">
    <property type="protein sequence ID" value="EYC31714.1"/>
    <property type="molecule type" value="Genomic_DNA"/>
</dbReference>
<comment type="caution">
    <text evidence="1">The sequence shown here is derived from an EMBL/GenBank/DDBJ whole genome shotgun (WGS) entry which is preliminary data.</text>
</comment>
<evidence type="ECO:0008006" key="3">
    <source>
        <dbReference type="Google" id="ProtNLM"/>
    </source>
</evidence>
<gene>
    <name evidence="1" type="primary">Acey_s0003.g1197</name>
    <name evidence="1" type="ORF">Y032_0003g1197</name>
</gene>
<organism evidence="1 2">
    <name type="scientific">Ancylostoma ceylanicum</name>
    <dbReference type="NCBI Taxonomy" id="53326"/>
    <lineage>
        <taxon>Eukaryota</taxon>
        <taxon>Metazoa</taxon>
        <taxon>Ecdysozoa</taxon>
        <taxon>Nematoda</taxon>
        <taxon>Chromadorea</taxon>
        <taxon>Rhabditida</taxon>
        <taxon>Rhabditina</taxon>
        <taxon>Rhabditomorpha</taxon>
        <taxon>Strongyloidea</taxon>
        <taxon>Ancylostomatidae</taxon>
        <taxon>Ancylostomatinae</taxon>
        <taxon>Ancylostoma</taxon>
    </lineage>
</organism>
<reference evidence="2" key="1">
    <citation type="journal article" date="2015" name="Nat. Genet.">
        <title>The genome and transcriptome of the zoonotic hookworm Ancylostoma ceylanicum identify infection-specific gene families.</title>
        <authorList>
            <person name="Schwarz E.M."/>
            <person name="Hu Y."/>
            <person name="Antoshechkin I."/>
            <person name="Miller M.M."/>
            <person name="Sternberg P.W."/>
            <person name="Aroian R.V."/>
        </authorList>
    </citation>
    <scope>NUCLEOTIDE SEQUENCE</scope>
    <source>
        <strain evidence="2">HY135</strain>
    </source>
</reference>
<protein>
    <recommendedName>
        <fullName evidence="3">SCP domain-containing protein</fullName>
    </recommendedName>
</protein>
<dbReference type="Proteomes" id="UP000024635">
    <property type="component" value="Unassembled WGS sequence"/>
</dbReference>
<accession>A0A016VVT7</accession>
<name>A0A016VVT7_9BILA</name>
<dbReference type="AlphaFoldDB" id="A0A016VVT7"/>
<evidence type="ECO:0000313" key="1">
    <source>
        <dbReference type="EMBL" id="EYC31714.1"/>
    </source>
</evidence>
<proteinExistence type="predicted"/>
<evidence type="ECO:0000313" key="2">
    <source>
        <dbReference type="Proteomes" id="UP000024635"/>
    </source>
</evidence>
<sequence length="175" mass="20624">MPFVALQKVSRNIGRDDIILPNEQAYLSFVKETLQLLGVGLLLVNVVITKPMKDAIKCPKKFDYKDYVYKFLYDLRNKRKLKPLKHDPAMDEEAGKVLKDFYYAEEKEYGYVRFQGIYKPKYWEKFLQKQKVEEEQMMHPNARRYGCAIIAAMIKHSRKDACSVTLVCLTDKRNE</sequence>
<keyword evidence="2" id="KW-1185">Reference proteome</keyword>